<proteinExistence type="predicted"/>
<protein>
    <submittedName>
        <fullName evidence="1">Uncharacterized protein</fullName>
    </submittedName>
</protein>
<accession>D9SAY1</accession>
<sequence length="50" mass="5962">MIFLFCFNRFLNELQYRKKDCAGSSPILATTRLDYIFVFISRNPTHRCTI</sequence>
<name>D9SAY1_FIBSS</name>
<reference evidence="2" key="1">
    <citation type="submission" date="2010-08" db="EMBL/GenBank/DDBJ databases">
        <title>Complete sequence of Fibrobacter succinogenes subsp. succinogenes S85.</title>
        <authorList>
            <person name="Durkin A.S."/>
            <person name="Nelson K.E."/>
            <person name="Morrison M."/>
            <person name="Forsberg C.W."/>
            <person name="Wilson D.B."/>
            <person name="Russell J.B."/>
            <person name="Cann I.K.O."/>
            <person name="Mackie R.I."/>
            <person name="White B.A."/>
        </authorList>
    </citation>
    <scope>NUCLEOTIDE SEQUENCE [LARGE SCALE GENOMIC DNA]</scope>
    <source>
        <strain evidence="2">ATCC 19169 / S85</strain>
    </source>
</reference>
<gene>
    <name evidence="1" type="ordered locus">FSU_1706</name>
</gene>
<evidence type="ECO:0000313" key="1">
    <source>
        <dbReference type="EMBL" id="ADL25077.1"/>
    </source>
</evidence>
<organism evidence="1 2">
    <name type="scientific">Fibrobacter succinogenes (strain ATCC 19169 / S85)</name>
    <dbReference type="NCBI Taxonomy" id="59374"/>
    <lineage>
        <taxon>Bacteria</taxon>
        <taxon>Pseudomonadati</taxon>
        <taxon>Fibrobacterota</taxon>
        <taxon>Fibrobacteria</taxon>
        <taxon>Fibrobacterales</taxon>
        <taxon>Fibrobacteraceae</taxon>
        <taxon>Fibrobacter</taxon>
    </lineage>
</organism>
<dbReference type="KEGG" id="fsc:FSU_1706"/>
<dbReference type="HOGENOM" id="CLU_3118056_0_0_0"/>
<dbReference type="Proteomes" id="UP000000517">
    <property type="component" value="Chromosome"/>
</dbReference>
<dbReference type="STRING" id="59374.FSU_1706"/>
<dbReference type="EMBL" id="CP002158">
    <property type="protein sequence ID" value="ADL25077.1"/>
    <property type="molecule type" value="Genomic_DNA"/>
</dbReference>
<dbReference type="AlphaFoldDB" id="D9SAY1"/>
<evidence type="ECO:0000313" key="2">
    <source>
        <dbReference type="Proteomes" id="UP000000517"/>
    </source>
</evidence>